<evidence type="ECO:0000256" key="1">
    <source>
        <dbReference type="SAM" id="MobiDB-lite"/>
    </source>
</evidence>
<gene>
    <name evidence="2" type="ORF">LTRI10_LOCUS10571</name>
</gene>
<feature type="compositionally biased region" description="Basic residues" evidence="1">
    <location>
        <begin position="1"/>
        <end position="11"/>
    </location>
</feature>
<dbReference type="AlphaFoldDB" id="A0AAV2D499"/>
<reference evidence="2 3" key="1">
    <citation type="submission" date="2024-04" db="EMBL/GenBank/DDBJ databases">
        <authorList>
            <person name="Fracassetti M."/>
        </authorList>
    </citation>
    <scope>NUCLEOTIDE SEQUENCE [LARGE SCALE GENOMIC DNA]</scope>
</reference>
<keyword evidence="3" id="KW-1185">Reference proteome</keyword>
<proteinExistence type="predicted"/>
<dbReference type="Proteomes" id="UP001497516">
    <property type="component" value="Chromosome 2"/>
</dbReference>
<protein>
    <submittedName>
        <fullName evidence="2">Uncharacterized protein</fullName>
    </submittedName>
</protein>
<accession>A0AAV2D499</accession>
<evidence type="ECO:0000313" key="2">
    <source>
        <dbReference type="EMBL" id="CAL1366301.1"/>
    </source>
</evidence>
<sequence>MQSHHPRRRHLSPTLSPIPPATGLHSTSSLSPVPASFTLACSLNAPILASIWNSAWMRISPDLPQIYRYPRTGHLRLRLPNHLPMPIWTLPIALGRYSTNLYHDVVYSVDESSEGPSDASREVGGCGATVKMGTDAPLLGRSSESMVDIYRFRPSPLGTPTVNGHDDIYRFGQWR</sequence>
<organism evidence="2 3">
    <name type="scientific">Linum trigynum</name>
    <dbReference type="NCBI Taxonomy" id="586398"/>
    <lineage>
        <taxon>Eukaryota</taxon>
        <taxon>Viridiplantae</taxon>
        <taxon>Streptophyta</taxon>
        <taxon>Embryophyta</taxon>
        <taxon>Tracheophyta</taxon>
        <taxon>Spermatophyta</taxon>
        <taxon>Magnoliopsida</taxon>
        <taxon>eudicotyledons</taxon>
        <taxon>Gunneridae</taxon>
        <taxon>Pentapetalae</taxon>
        <taxon>rosids</taxon>
        <taxon>fabids</taxon>
        <taxon>Malpighiales</taxon>
        <taxon>Linaceae</taxon>
        <taxon>Linum</taxon>
    </lineage>
</organism>
<name>A0AAV2D499_9ROSI</name>
<evidence type="ECO:0000313" key="3">
    <source>
        <dbReference type="Proteomes" id="UP001497516"/>
    </source>
</evidence>
<feature type="region of interest" description="Disordered" evidence="1">
    <location>
        <begin position="1"/>
        <end position="23"/>
    </location>
</feature>
<dbReference type="EMBL" id="OZ034815">
    <property type="protein sequence ID" value="CAL1366301.1"/>
    <property type="molecule type" value="Genomic_DNA"/>
</dbReference>